<dbReference type="Proteomes" id="UP000319619">
    <property type="component" value="Unassembled WGS sequence"/>
</dbReference>
<organism evidence="1 2">
    <name type="scientific">candidate division LCP-89 bacterium B3_LCP</name>
    <dbReference type="NCBI Taxonomy" id="2012998"/>
    <lineage>
        <taxon>Bacteria</taxon>
        <taxon>Pseudomonadati</taxon>
        <taxon>Bacteria division LCP-89</taxon>
    </lineage>
</organism>
<dbReference type="AlphaFoldDB" id="A0A532V515"/>
<accession>A0A532V515</accession>
<evidence type="ECO:0000313" key="2">
    <source>
        <dbReference type="Proteomes" id="UP000319619"/>
    </source>
</evidence>
<proteinExistence type="predicted"/>
<sequence>MDRFFEFVSKVIDDCDSLLNDKDYENRKDIVRAVLFSIISLLSASYCSGRTRKNNCFNNKKEFVAFLNKFWISTEKSQTRNLDVDGESLNFRSPELLWEIRNLSAHQFRDAGMAFPTENDEQVIVSCPVEHNGVTRNEVEVNPYVLSKALRCMSVLYKAFCKANNIDPKANLPYKSIYVKEI</sequence>
<gene>
    <name evidence="1" type="ORF">CEE37_00970</name>
</gene>
<dbReference type="EMBL" id="NJBN01000001">
    <property type="protein sequence ID" value="TKJ42281.1"/>
    <property type="molecule type" value="Genomic_DNA"/>
</dbReference>
<name>A0A532V515_UNCL8</name>
<protein>
    <submittedName>
        <fullName evidence="1">Uncharacterized protein</fullName>
    </submittedName>
</protein>
<evidence type="ECO:0000313" key="1">
    <source>
        <dbReference type="EMBL" id="TKJ42281.1"/>
    </source>
</evidence>
<comment type="caution">
    <text evidence="1">The sequence shown here is derived from an EMBL/GenBank/DDBJ whole genome shotgun (WGS) entry which is preliminary data.</text>
</comment>
<reference evidence="1 2" key="1">
    <citation type="submission" date="2017-06" db="EMBL/GenBank/DDBJ databases">
        <title>Novel microbial phyla capable of carbon fixation and sulfur reduction in deep-sea sediments.</title>
        <authorList>
            <person name="Huang J."/>
            <person name="Baker B."/>
            <person name="Wang Y."/>
        </authorList>
    </citation>
    <scope>NUCLEOTIDE SEQUENCE [LARGE SCALE GENOMIC DNA]</scope>
    <source>
        <strain evidence="1">B3_LCP</strain>
    </source>
</reference>